<comment type="caution">
    <text evidence="1">The sequence shown here is derived from an EMBL/GenBank/DDBJ whole genome shotgun (WGS) entry which is preliminary data.</text>
</comment>
<dbReference type="RefSeq" id="WP_015541006.1">
    <property type="nucleotide sequence ID" value="NZ_CABJFK010000022.1"/>
</dbReference>
<accession>A0A414J013</accession>
<protein>
    <submittedName>
        <fullName evidence="1">Uncharacterized protein</fullName>
    </submittedName>
</protein>
<gene>
    <name evidence="1" type="ORF">DW740_17000</name>
</gene>
<name>A0A414J013_9FIRM</name>
<evidence type="ECO:0000313" key="1">
    <source>
        <dbReference type="EMBL" id="RHE36482.1"/>
    </source>
</evidence>
<sequence>MLKYNDSMDHYDEDIQSFTQSGRYQAMHTRNNEEIELFREQLPGHLKAYFTSLLNHLSDEYACLAEASYDAGIERSYSREEAYEK</sequence>
<reference evidence="1 2" key="1">
    <citation type="submission" date="2018-08" db="EMBL/GenBank/DDBJ databases">
        <title>A genome reference for cultivated species of the human gut microbiota.</title>
        <authorList>
            <person name="Zou Y."/>
            <person name="Xue W."/>
            <person name="Luo G."/>
        </authorList>
    </citation>
    <scope>NUCLEOTIDE SEQUENCE [LARGE SCALE GENOMIC DNA]</scope>
    <source>
        <strain evidence="1 2">AM28-23</strain>
    </source>
</reference>
<evidence type="ECO:0000313" key="2">
    <source>
        <dbReference type="Proteomes" id="UP000283745"/>
    </source>
</evidence>
<dbReference type="EMBL" id="QSKF01000022">
    <property type="protein sequence ID" value="RHE36482.1"/>
    <property type="molecule type" value="Genomic_DNA"/>
</dbReference>
<organism evidence="1 2">
    <name type="scientific">Blautia obeum</name>
    <dbReference type="NCBI Taxonomy" id="40520"/>
    <lineage>
        <taxon>Bacteria</taxon>
        <taxon>Bacillati</taxon>
        <taxon>Bacillota</taxon>
        <taxon>Clostridia</taxon>
        <taxon>Lachnospirales</taxon>
        <taxon>Lachnospiraceae</taxon>
        <taxon>Blautia</taxon>
    </lineage>
</organism>
<dbReference type="Proteomes" id="UP000283745">
    <property type="component" value="Unassembled WGS sequence"/>
</dbReference>
<dbReference type="AlphaFoldDB" id="A0A414J013"/>
<proteinExistence type="predicted"/>